<organism evidence="1 2">
    <name type="scientific">Paragonimus skrjabini miyazakii</name>
    <dbReference type="NCBI Taxonomy" id="59628"/>
    <lineage>
        <taxon>Eukaryota</taxon>
        <taxon>Metazoa</taxon>
        <taxon>Spiralia</taxon>
        <taxon>Lophotrochozoa</taxon>
        <taxon>Platyhelminthes</taxon>
        <taxon>Trematoda</taxon>
        <taxon>Digenea</taxon>
        <taxon>Plagiorchiida</taxon>
        <taxon>Troglotremata</taxon>
        <taxon>Troglotrematidae</taxon>
        <taxon>Paragonimus</taxon>
    </lineage>
</organism>
<protein>
    <submittedName>
        <fullName evidence="1">Uncharacterized protein</fullName>
    </submittedName>
</protein>
<keyword evidence="2" id="KW-1185">Reference proteome</keyword>
<reference evidence="1" key="1">
    <citation type="submission" date="2019-07" db="EMBL/GenBank/DDBJ databases">
        <title>Annotation for the trematode Paragonimus miyazaki's.</title>
        <authorList>
            <person name="Choi Y.-J."/>
        </authorList>
    </citation>
    <scope>NUCLEOTIDE SEQUENCE</scope>
    <source>
        <strain evidence="1">Japan</strain>
    </source>
</reference>
<evidence type="ECO:0000313" key="2">
    <source>
        <dbReference type="Proteomes" id="UP000822476"/>
    </source>
</evidence>
<sequence length="66" mass="7605">MLHVSDTVCRIARYEINAIVFSVQLLLCIQLLGKIGLHYFNDYLKYEPFSHFHFVFPVSAVDSGLD</sequence>
<dbReference type="EMBL" id="JTDE01021160">
    <property type="protein sequence ID" value="KAF7233310.1"/>
    <property type="molecule type" value="Genomic_DNA"/>
</dbReference>
<dbReference type="AlphaFoldDB" id="A0A8S9YFA8"/>
<name>A0A8S9YFA8_9TREM</name>
<dbReference type="Proteomes" id="UP000822476">
    <property type="component" value="Unassembled WGS sequence"/>
</dbReference>
<accession>A0A8S9YFA8</accession>
<gene>
    <name evidence="1" type="ORF">EG68_03199</name>
</gene>
<proteinExistence type="predicted"/>
<comment type="caution">
    <text evidence="1">The sequence shown here is derived from an EMBL/GenBank/DDBJ whole genome shotgun (WGS) entry which is preliminary data.</text>
</comment>
<evidence type="ECO:0000313" key="1">
    <source>
        <dbReference type="EMBL" id="KAF7233310.1"/>
    </source>
</evidence>